<reference evidence="2" key="1">
    <citation type="submission" date="2014-03" db="EMBL/GenBank/DDBJ databases">
        <title>The sialotranscriptome of Amblyomma triste, Amblyomma parvum and Amblyomma cajennense ticks, uncovered by 454-based RNA-seq.</title>
        <authorList>
            <person name="Garcia G.R."/>
            <person name="Gardinassi L.G."/>
            <person name="Ribeiro J.M."/>
            <person name="Anatriello E."/>
            <person name="Ferreira B.R."/>
            <person name="Moreira H.N."/>
            <person name="Mafra C."/>
            <person name="Olegario M.M."/>
            <person name="Szabo P.J."/>
            <person name="Miranda-Santos I.K."/>
            <person name="Maruyama S.R."/>
        </authorList>
    </citation>
    <scope>NUCLEOTIDE SEQUENCE</scope>
    <source>
        <strain evidence="2">Uberlandia</strain>
        <tissue evidence="2">Salivary glands</tissue>
    </source>
</reference>
<proteinExistence type="evidence at transcript level"/>
<protein>
    <submittedName>
        <fullName evidence="2">Putative secreted protein</fullName>
    </submittedName>
</protein>
<name>A0A023FBB6_AMBCJ</name>
<feature type="signal peptide" evidence="1">
    <location>
        <begin position="1"/>
        <end position="21"/>
    </location>
</feature>
<evidence type="ECO:0000256" key="1">
    <source>
        <dbReference type="SAM" id="SignalP"/>
    </source>
</evidence>
<accession>A0A023FBB6</accession>
<organism evidence="2">
    <name type="scientific">Amblyomma cajennense</name>
    <name type="common">Cayenne tick</name>
    <name type="synonym">Acarus cajennensis</name>
    <dbReference type="NCBI Taxonomy" id="34607"/>
    <lineage>
        <taxon>Eukaryota</taxon>
        <taxon>Metazoa</taxon>
        <taxon>Ecdysozoa</taxon>
        <taxon>Arthropoda</taxon>
        <taxon>Chelicerata</taxon>
        <taxon>Arachnida</taxon>
        <taxon>Acari</taxon>
        <taxon>Parasitiformes</taxon>
        <taxon>Ixodida</taxon>
        <taxon>Ixodoidea</taxon>
        <taxon>Ixodidae</taxon>
        <taxon>Amblyomminae</taxon>
        <taxon>Amblyomma</taxon>
    </lineage>
</organism>
<feature type="chain" id="PRO_5001519592" evidence="1">
    <location>
        <begin position="22"/>
        <end position="84"/>
    </location>
</feature>
<keyword evidence="1" id="KW-0732">Signal</keyword>
<evidence type="ECO:0000313" key="2">
    <source>
        <dbReference type="EMBL" id="JAC18806.1"/>
    </source>
</evidence>
<sequence length="84" mass="9920">MRRELEGRANVLLFIVSFVFANRNQRTRVHTHDTQPQRRRDYSLQSITLTQGTANPKTRAQMIHMYGRVMFLCVYFSETSISKI</sequence>
<dbReference type="AlphaFoldDB" id="A0A023FBB6"/>
<dbReference type="EMBL" id="GBBK01005676">
    <property type="protein sequence ID" value="JAC18806.1"/>
    <property type="molecule type" value="mRNA"/>
</dbReference>